<dbReference type="AlphaFoldDB" id="A0A3B5LB78"/>
<dbReference type="Proteomes" id="UP000261380">
    <property type="component" value="Unplaced"/>
</dbReference>
<dbReference type="STRING" id="32473.ENSXCOP00000005129"/>
<accession>A0A3B5LB78</accession>
<organism evidence="1 2">
    <name type="scientific">Xiphophorus couchianus</name>
    <name type="common">Monterrey platyfish</name>
    <dbReference type="NCBI Taxonomy" id="32473"/>
    <lineage>
        <taxon>Eukaryota</taxon>
        <taxon>Metazoa</taxon>
        <taxon>Chordata</taxon>
        <taxon>Craniata</taxon>
        <taxon>Vertebrata</taxon>
        <taxon>Euteleostomi</taxon>
        <taxon>Actinopterygii</taxon>
        <taxon>Neopterygii</taxon>
        <taxon>Teleostei</taxon>
        <taxon>Neoteleostei</taxon>
        <taxon>Acanthomorphata</taxon>
        <taxon>Ovalentaria</taxon>
        <taxon>Atherinomorphae</taxon>
        <taxon>Cyprinodontiformes</taxon>
        <taxon>Poeciliidae</taxon>
        <taxon>Poeciliinae</taxon>
        <taxon>Xiphophorus</taxon>
    </lineage>
</organism>
<name>A0A3B5LB78_9TELE</name>
<reference evidence="1" key="1">
    <citation type="submission" date="2025-08" db="UniProtKB">
        <authorList>
            <consortium name="Ensembl"/>
        </authorList>
    </citation>
    <scope>IDENTIFICATION</scope>
</reference>
<proteinExistence type="predicted"/>
<sequence>MCKKEVCLNETKIKLFGSGSIMLRECRSSGGTGKLVRPNGKRGILEEKLLEAGKDMKKGWATTLNTEPEQQNKCNLSPTQTPENYRFYLNTVL</sequence>
<evidence type="ECO:0000313" key="2">
    <source>
        <dbReference type="Proteomes" id="UP000261380"/>
    </source>
</evidence>
<dbReference type="Ensembl" id="ENSXCOT00000005190.1">
    <property type="protein sequence ID" value="ENSXCOP00000005129.1"/>
    <property type="gene ID" value="ENSXCOG00000004012.1"/>
</dbReference>
<protein>
    <submittedName>
        <fullName evidence="1">Uncharacterized protein</fullName>
    </submittedName>
</protein>
<reference evidence="1" key="2">
    <citation type="submission" date="2025-09" db="UniProtKB">
        <authorList>
            <consortium name="Ensembl"/>
        </authorList>
    </citation>
    <scope>IDENTIFICATION</scope>
</reference>
<evidence type="ECO:0000313" key="1">
    <source>
        <dbReference type="Ensembl" id="ENSXCOP00000005129.1"/>
    </source>
</evidence>
<keyword evidence="2" id="KW-1185">Reference proteome</keyword>